<accession>A0A0H2XZC2</accession>
<dbReference type="InterPro" id="IPR008030">
    <property type="entry name" value="NmrA-like"/>
</dbReference>
<feature type="domain" description="NmrA-like" evidence="1">
    <location>
        <begin position="3"/>
        <end position="236"/>
    </location>
</feature>
<dbReference type="HOGENOM" id="CLU_007383_10_5_4"/>
<organism evidence="2">
    <name type="scientific">Burkholderia orbicola (strain AU 1054)</name>
    <dbReference type="NCBI Taxonomy" id="331271"/>
    <lineage>
        <taxon>Bacteria</taxon>
        <taxon>Pseudomonadati</taxon>
        <taxon>Pseudomonadota</taxon>
        <taxon>Betaproteobacteria</taxon>
        <taxon>Burkholderiales</taxon>
        <taxon>Burkholderiaceae</taxon>
        <taxon>Burkholderia</taxon>
        <taxon>Burkholderia cepacia complex</taxon>
        <taxon>Burkholderia orbicola</taxon>
    </lineage>
</organism>
<dbReference type="Gene3D" id="3.40.50.720">
    <property type="entry name" value="NAD(P)-binding Rossmann-like Domain"/>
    <property type="match status" value="1"/>
</dbReference>
<reference evidence="2" key="1">
    <citation type="submission" date="2006-05" db="EMBL/GenBank/DDBJ databases">
        <title>Complete sequence of chromosome 3 of Burkholderia cenocepacia AU 1054.</title>
        <authorList>
            <consortium name="US DOE Joint Genome Institute"/>
            <person name="Copeland A."/>
            <person name="Lucas S."/>
            <person name="Lapidus A."/>
            <person name="Barry K."/>
            <person name="Detter J.C."/>
            <person name="Glavina del Rio T."/>
            <person name="Hammon N."/>
            <person name="Israni S."/>
            <person name="Dalin E."/>
            <person name="Tice H."/>
            <person name="Pitluck S."/>
            <person name="Chain P."/>
            <person name="Malfatti S."/>
            <person name="Shin M."/>
            <person name="Vergez L."/>
            <person name="Schmutz J."/>
            <person name="Larimer F."/>
            <person name="Land M."/>
            <person name="Hauser L."/>
            <person name="Kyrpides N."/>
            <person name="Lykidis A."/>
            <person name="LiPuma J.J."/>
            <person name="Konstantinidis K."/>
            <person name="Tiedje J.M."/>
            <person name="Richardson P."/>
        </authorList>
    </citation>
    <scope>NUCLEOTIDE SEQUENCE [LARGE SCALE GENOMIC DNA]</scope>
    <source>
        <strain evidence="2">AU 1054</strain>
    </source>
</reference>
<dbReference type="AlphaFoldDB" id="A0A0H2XZC2"/>
<dbReference type="SUPFAM" id="SSF51735">
    <property type="entry name" value="NAD(P)-binding Rossmann-fold domains"/>
    <property type="match status" value="1"/>
</dbReference>
<dbReference type="PANTHER" id="PTHR43162:SF1">
    <property type="entry name" value="PRESTALK A DIFFERENTIATION PROTEIN A"/>
    <property type="match status" value="1"/>
</dbReference>
<dbReference type="InterPro" id="IPR036291">
    <property type="entry name" value="NAD(P)-bd_dom_sf"/>
</dbReference>
<evidence type="ECO:0000313" key="2">
    <source>
        <dbReference type="EMBL" id="ABF80414.1"/>
    </source>
</evidence>
<evidence type="ECO:0000259" key="1">
    <source>
        <dbReference type="Pfam" id="PF05368"/>
    </source>
</evidence>
<sequence>MYAITGITGKVGGALARELLASGRPVRAVVRDATRAAAWAARGCEIATAFMEAPALLADAFAGATGVFILLPPVFDPAPGFPEARKVIEAVSAALLKARPDRVVCLSTIGAQADEPNLLTQLALMEQALREMPMPVTFLRPGWFMENAAWDVASARDEGVVASYLQPLDKPVPMVATADVGRVAAQLLQQTWHGVRVVELEGPCRVSPNDLALAFARVLGRDVRAEAVDRRTWEALFRAQGMKHPLPRMRMLDGFNEGWIDFESDPEEILHGHVALDTVLGELVSRTV</sequence>
<dbReference type="EMBL" id="CP000380">
    <property type="protein sequence ID" value="ABF80414.1"/>
    <property type="molecule type" value="Genomic_DNA"/>
</dbReference>
<dbReference type="CDD" id="cd08947">
    <property type="entry name" value="NmrA_TMR_like_SDR_a"/>
    <property type="match status" value="1"/>
</dbReference>
<proteinExistence type="predicted"/>
<protein>
    <submittedName>
        <fullName evidence="2">NmrA-like protein</fullName>
    </submittedName>
</protein>
<name>A0A0H2XZC2_BURO1</name>
<gene>
    <name evidence="2" type="ordered locus">Bcen_5542</name>
</gene>
<dbReference type="PANTHER" id="PTHR43162">
    <property type="match status" value="1"/>
</dbReference>
<dbReference type="Gene3D" id="3.90.25.10">
    <property type="entry name" value="UDP-galactose 4-epimerase, domain 1"/>
    <property type="match status" value="1"/>
</dbReference>
<dbReference type="Pfam" id="PF05368">
    <property type="entry name" value="NmrA"/>
    <property type="match status" value="1"/>
</dbReference>
<dbReference type="InterPro" id="IPR051604">
    <property type="entry name" value="Ergot_Alk_Oxidoreductase"/>
</dbReference>